<dbReference type="Pfam" id="PF20152">
    <property type="entry name" value="DUF6534"/>
    <property type="match status" value="1"/>
</dbReference>
<dbReference type="Proteomes" id="UP000724874">
    <property type="component" value="Unassembled WGS sequence"/>
</dbReference>
<name>A0A9P5TPS6_GYMJU</name>
<evidence type="ECO:0000256" key="1">
    <source>
        <dbReference type="SAM" id="MobiDB-lite"/>
    </source>
</evidence>
<feature type="domain" description="DUF6534" evidence="3">
    <location>
        <begin position="225"/>
        <end position="294"/>
    </location>
</feature>
<organism evidence="4 5">
    <name type="scientific">Gymnopilus junonius</name>
    <name type="common">Spectacular rustgill mushroom</name>
    <name type="synonym">Gymnopilus spectabilis subsp. junonius</name>
    <dbReference type="NCBI Taxonomy" id="109634"/>
    <lineage>
        <taxon>Eukaryota</taxon>
        <taxon>Fungi</taxon>
        <taxon>Dikarya</taxon>
        <taxon>Basidiomycota</taxon>
        <taxon>Agaricomycotina</taxon>
        <taxon>Agaricomycetes</taxon>
        <taxon>Agaricomycetidae</taxon>
        <taxon>Agaricales</taxon>
        <taxon>Agaricineae</taxon>
        <taxon>Hymenogastraceae</taxon>
        <taxon>Gymnopilus</taxon>
    </lineage>
</organism>
<evidence type="ECO:0000259" key="3">
    <source>
        <dbReference type="Pfam" id="PF20152"/>
    </source>
</evidence>
<feature type="compositionally biased region" description="Polar residues" evidence="1">
    <location>
        <begin position="340"/>
        <end position="354"/>
    </location>
</feature>
<protein>
    <recommendedName>
        <fullName evidence="3">DUF6534 domain-containing protein</fullName>
    </recommendedName>
</protein>
<feature type="transmembrane region" description="Helical" evidence="2">
    <location>
        <begin position="109"/>
        <end position="131"/>
    </location>
</feature>
<evidence type="ECO:0000256" key="2">
    <source>
        <dbReference type="SAM" id="Phobius"/>
    </source>
</evidence>
<feature type="transmembrane region" description="Helical" evidence="2">
    <location>
        <begin position="143"/>
        <end position="165"/>
    </location>
</feature>
<feature type="transmembrane region" description="Helical" evidence="2">
    <location>
        <begin position="65"/>
        <end position="89"/>
    </location>
</feature>
<keyword evidence="5" id="KW-1185">Reference proteome</keyword>
<gene>
    <name evidence="4" type="ORF">CPB84DRAFT_1774453</name>
</gene>
<keyword evidence="2" id="KW-1133">Transmembrane helix</keyword>
<dbReference type="OrthoDB" id="3005290at2759"/>
<evidence type="ECO:0000313" key="5">
    <source>
        <dbReference type="Proteomes" id="UP000724874"/>
    </source>
</evidence>
<dbReference type="AlphaFoldDB" id="A0A9P5TPS6"/>
<feature type="transmembrane region" description="Helical" evidence="2">
    <location>
        <begin position="267"/>
        <end position="287"/>
    </location>
</feature>
<evidence type="ECO:0000313" key="4">
    <source>
        <dbReference type="EMBL" id="KAF8903296.1"/>
    </source>
</evidence>
<feature type="transmembrane region" description="Helical" evidence="2">
    <location>
        <begin position="32"/>
        <end position="53"/>
    </location>
</feature>
<proteinExistence type="predicted"/>
<feature type="region of interest" description="Disordered" evidence="1">
    <location>
        <begin position="329"/>
        <end position="366"/>
    </location>
</feature>
<feature type="transmembrane region" description="Helical" evidence="2">
    <location>
        <begin position="192"/>
        <end position="213"/>
    </location>
</feature>
<feature type="transmembrane region" description="Helical" evidence="2">
    <location>
        <begin position="234"/>
        <end position="255"/>
    </location>
</feature>
<dbReference type="InterPro" id="IPR045339">
    <property type="entry name" value="DUF6534"/>
</dbReference>
<keyword evidence="2" id="KW-0472">Membrane</keyword>
<comment type="caution">
    <text evidence="4">The sequence shown here is derived from an EMBL/GenBank/DDBJ whole genome shotgun (WGS) entry which is preliminary data.</text>
</comment>
<sequence length="366" mass="41693">MVVPIGVSSYYIPRIYFLAGLEKAPIRNFNELVFFGQAAVWGLTVSQIFQYFFNYSEDPLNLKIFAASLWFLDAAHQFLTTYIVTSLFMNGKLVNIFSKRDLLFFNLTFLFTALVSVLSQSFYIYQICIFTSRKKASRCSRSLVLPVIMAPFVLFQFVLPLVLFLNTTSFSGVNFYDPSTDVIDRFQLQQDLLLTTMAVNLGVNFVTFFSLALHMRKLYFGSAQSLTFERDTSLPWRIFLFTVNTGMWTTFYSVLSLVAFCLLRVNSTYIVLHFHCLSALYCTSILANMNARDYLRPVGDHIYLPSPEKRLIPGLTGIEINTLRMEPLDFRTPHSPGLTIDSTSSLETESNGLSTPKKINKGSSYT</sequence>
<reference evidence="4" key="1">
    <citation type="submission" date="2020-11" db="EMBL/GenBank/DDBJ databases">
        <authorList>
            <consortium name="DOE Joint Genome Institute"/>
            <person name="Ahrendt S."/>
            <person name="Riley R."/>
            <person name="Andreopoulos W."/>
            <person name="LaButti K."/>
            <person name="Pangilinan J."/>
            <person name="Ruiz-duenas F.J."/>
            <person name="Barrasa J.M."/>
            <person name="Sanchez-Garcia M."/>
            <person name="Camarero S."/>
            <person name="Miyauchi S."/>
            <person name="Serrano A."/>
            <person name="Linde D."/>
            <person name="Babiker R."/>
            <person name="Drula E."/>
            <person name="Ayuso-Fernandez I."/>
            <person name="Pacheco R."/>
            <person name="Padilla G."/>
            <person name="Ferreira P."/>
            <person name="Barriuso J."/>
            <person name="Kellner H."/>
            <person name="Castanera R."/>
            <person name="Alfaro M."/>
            <person name="Ramirez L."/>
            <person name="Pisabarro A.G."/>
            <person name="Kuo A."/>
            <person name="Tritt A."/>
            <person name="Lipzen A."/>
            <person name="He G."/>
            <person name="Yan M."/>
            <person name="Ng V."/>
            <person name="Cullen D."/>
            <person name="Martin F."/>
            <person name="Rosso M.-N."/>
            <person name="Henrissat B."/>
            <person name="Hibbett D."/>
            <person name="Martinez A.T."/>
            <person name="Grigoriev I.V."/>
        </authorList>
    </citation>
    <scope>NUCLEOTIDE SEQUENCE</scope>
    <source>
        <strain evidence="4">AH 44721</strain>
    </source>
</reference>
<accession>A0A9P5TPS6</accession>
<keyword evidence="2" id="KW-0812">Transmembrane</keyword>
<dbReference type="EMBL" id="JADNYJ010000031">
    <property type="protein sequence ID" value="KAF8903296.1"/>
    <property type="molecule type" value="Genomic_DNA"/>
</dbReference>